<dbReference type="GeneID" id="3197051"/>
<organism evidence="4 5">
    <name type="scientific">Singapore grouper iridovirus</name>
    <dbReference type="NCBI Taxonomy" id="262968"/>
    <lineage>
        <taxon>Viruses</taxon>
        <taxon>Varidnaviria</taxon>
        <taxon>Bamfordvirae</taxon>
        <taxon>Nucleocytoviricota</taxon>
        <taxon>Megaviricetes</taxon>
        <taxon>Pimascovirales</taxon>
        <taxon>Pimascovirales incertae sedis</taxon>
        <taxon>Iridoviridae</taxon>
        <taxon>Alphairidovirinae</taxon>
        <taxon>Ranavirus</taxon>
        <taxon>Ranavirus epinephelus1</taxon>
    </lineage>
</organism>
<feature type="domain" description="Rho termination factor-like N-terminal" evidence="3">
    <location>
        <begin position="3"/>
        <end position="36"/>
    </location>
</feature>
<evidence type="ECO:0000313" key="5">
    <source>
        <dbReference type="Proteomes" id="UP000172127"/>
    </source>
</evidence>
<dbReference type="OrthoDB" id="2861at10239"/>
<dbReference type="KEGG" id="vg:3197051"/>
<feature type="region of interest" description="Disordered" evidence="2">
    <location>
        <begin position="417"/>
        <end position="442"/>
    </location>
</feature>
<feature type="region of interest" description="Disordered" evidence="2">
    <location>
        <begin position="227"/>
        <end position="246"/>
    </location>
</feature>
<feature type="region of interest" description="Disordered" evidence="2">
    <location>
        <begin position="570"/>
        <end position="640"/>
    </location>
</feature>
<evidence type="ECO:0000256" key="2">
    <source>
        <dbReference type="SAM" id="MobiDB-lite"/>
    </source>
</evidence>
<feature type="coiled-coil region" evidence="1">
    <location>
        <begin position="783"/>
        <end position="833"/>
    </location>
</feature>
<sequence length="1024" mass="117370">MVTVKELQAQAKALGIRGYSSMRKAELEDVIKQHQAGVSKQKKSPDKRPDSLRKSASPERSRDKRPASPRRPRDSPERSRDKRPASPRRPRDSPERSRDKRPASPRRPRDSPERSRDKRPASPRRPRDSPERSRDKRPASPRRPRDSPERSRDKRPASPRRPRGSLVSPDSEIQRPVTMPACMRLNKAQILIVASRLGINDIRADGKPKTKQDLCNDILNFNTRVRSPPVSRAHSPSPVAPPLGRSVTFPTSMSACTNLKREQLMTLAARLNIDALKSDGKAKTKSILCEEIMAMKYAMDDISDKTMLELAEQMDDMELDELSAGDELALQMEDLGLDRVDRTAVASPSRASMDERVRELTAKISGLSIKPTAMDFAKYGAKPKIRQTPKEVEERLGAKPKIRQTPKEVEERLARKMRKAERDRDREWQLAESPVAEPKPTRARLPGAETMKTVMDELYTDAANYEKQKRLHGEDTSELIRRALESQSEKMHQEYLEKERIRKLCEAEREQAERVKQDAMWAEEVRARDQIIKDMEAAANVAAEKRKAGLRDQTQVLDGMARAAQVVQAEKYRETATPWEAETRARSQRLAEMEAEADVKSSEEERRKREERNERERRRLEMEAEARAEQNEQIRSEERAERARILEERRRQDALNNARAEDALRKRQQEHAVQQRALEEHMLNEDFAILAAAKAGQKAKSVITEDPITRAEKQERERIMAELEANALTKQMQKQLQLETAARAQTRAEEMRQAREATLMNEAAAFPDTAESAWEIKALELKEKREQERANIVKMNIAKLERKRDAVGSPPSAEQLAKELEEKRIRHAEAQKLQEKTAAAEKYRIERMKGDDAAKEAADKFFKTRAERIAHAVRDPTGKEGEWEKRRERMRNLTKLRDERRKVLHDLAEAQPVKRKQPEPPVAEGARKQKASPLTAPELAQEEEDRMFDPNLVSEPAQWDAQDSAVYQNLTKWDDSQYVRALDEWPDNVSPDEADAILREFRTVVADDADLNNVKKSILSALGF</sequence>
<gene>
    <name evidence="4" type="ORF">ORF012L</name>
</gene>
<dbReference type="InterPro" id="IPR011112">
    <property type="entry name" value="Rho-like_N"/>
</dbReference>
<protein>
    <recommendedName>
        <fullName evidence="3">Rho termination factor-like N-terminal domain-containing protein</fullName>
    </recommendedName>
</protein>
<proteinExistence type="predicted"/>
<keyword evidence="5" id="KW-1185">Reference proteome</keyword>
<feature type="region of interest" description="Disordered" evidence="2">
    <location>
        <begin position="906"/>
        <end position="946"/>
    </location>
</feature>
<feature type="region of interest" description="Disordered" evidence="2">
    <location>
        <begin position="30"/>
        <end position="175"/>
    </location>
</feature>
<keyword evidence="1" id="KW-0175">Coiled coil</keyword>
<accession>Q5YFQ3</accession>
<evidence type="ECO:0000256" key="1">
    <source>
        <dbReference type="SAM" id="Coils"/>
    </source>
</evidence>
<reference evidence="4 5" key="1">
    <citation type="journal article" date="2004" name="J. Virol.">
        <title>Functional genomics analysis of Singapore grouper iridovirus: complete sequence determination and proteomic analysis.</title>
        <authorList>
            <person name="Song W.J."/>
            <person name="Qin Q.W."/>
            <person name="Qiu J."/>
            <person name="Huang C.H."/>
            <person name="Wang F."/>
            <person name="Hew C.L."/>
        </authorList>
    </citation>
    <scope>NUCLEOTIDE SEQUENCE [LARGE SCALE GENOMIC DNA]</scope>
</reference>
<feature type="compositionally biased region" description="Basic and acidic residues" evidence="2">
    <location>
        <begin position="43"/>
        <end position="156"/>
    </location>
</feature>
<dbReference type="Proteomes" id="UP000172127">
    <property type="component" value="Segment"/>
</dbReference>
<dbReference type="RefSeq" id="YP_164107.1">
    <property type="nucleotide sequence ID" value="NC_006549.1"/>
</dbReference>
<feature type="compositionally biased region" description="Basic and acidic residues" evidence="2">
    <location>
        <begin position="581"/>
        <end position="640"/>
    </location>
</feature>
<dbReference type="Pfam" id="PF07498">
    <property type="entry name" value="Rho_N"/>
    <property type="match status" value="1"/>
</dbReference>
<name>Q5YFQ3_9VIRU</name>
<feature type="compositionally biased region" description="Basic and acidic residues" evidence="2">
    <location>
        <begin position="417"/>
        <end position="429"/>
    </location>
</feature>
<evidence type="ECO:0000313" key="4">
    <source>
        <dbReference type="EMBL" id="AAS18027.1"/>
    </source>
</evidence>
<dbReference type="EMBL" id="AY521625">
    <property type="protein sequence ID" value="AAS18027.1"/>
    <property type="molecule type" value="Genomic_DNA"/>
</dbReference>
<dbReference type="GO" id="GO:0006353">
    <property type="term" value="P:DNA-templated transcription termination"/>
    <property type="evidence" value="ECO:0007669"/>
    <property type="project" value="InterPro"/>
</dbReference>
<evidence type="ECO:0000259" key="3">
    <source>
        <dbReference type="Pfam" id="PF07498"/>
    </source>
</evidence>